<evidence type="ECO:0000256" key="1">
    <source>
        <dbReference type="SAM" id="Phobius"/>
    </source>
</evidence>
<dbReference type="Proteomes" id="UP000828390">
    <property type="component" value="Unassembled WGS sequence"/>
</dbReference>
<name>A0A9D4RHX5_DREPO</name>
<keyword evidence="1" id="KW-1133">Transmembrane helix</keyword>
<feature type="transmembrane region" description="Helical" evidence="1">
    <location>
        <begin position="102"/>
        <end position="134"/>
    </location>
</feature>
<keyword evidence="3" id="KW-1185">Reference proteome</keyword>
<proteinExistence type="predicted"/>
<gene>
    <name evidence="2" type="ORF">DPMN_030277</name>
</gene>
<reference evidence="2" key="2">
    <citation type="submission" date="2020-11" db="EMBL/GenBank/DDBJ databases">
        <authorList>
            <person name="McCartney M.A."/>
            <person name="Auch B."/>
            <person name="Kono T."/>
            <person name="Mallez S."/>
            <person name="Becker A."/>
            <person name="Gohl D.M."/>
            <person name="Silverstein K.A.T."/>
            <person name="Koren S."/>
            <person name="Bechman K.B."/>
            <person name="Herman A."/>
            <person name="Abrahante J.E."/>
            <person name="Garbe J."/>
        </authorList>
    </citation>
    <scope>NUCLEOTIDE SEQUENCE</scope>
    <source>
        <strain evidence="2">Duluth1</strain>
        <tissue evidence="2">Whole animal</tissue>
    </source>
</reference>
<reference evidence="2" key="1">
    <citation type="journal article" date="2019" name="bioRxiv">
        <title>The Genome of the Zebra Mussel, Dreissena polymorpha: A Resource for Invasive Species Research.</title>
        <authorList>
            <person name="McCartney M.A."/>
            <person name="Auch B."/>
            <person name="Kono T."/>
            <person name="Mallez S."/>
            <person name="Zhang Y."/>
            <person name="Obille A."/>
            <person name="Becker A."/>
            <person name="Abrahante J.E."/>
            <person name="Garbe J."/>
            <person name="Badalamenti J.P."/>
            <person name="Herman A."/>
            <person name="Mangelson H."/>
            <person name="Liachko I."/>
            <person name="Sullivan S."/>
            <person name="Sone E.D."/>
            <person name="Koren S."/>
            <person name="Silverstein K.A.T."/>
            <person name="Beckman K.B."/>
            <person name="Gohl D.M."/>
        </authorList>
    </citation>
    <scope>NUCLEOTIDE SEQUENCE</scope>
    <source>
        <strain evidence="2">Duluth1</strain>
        <tissue evidence="2">Whole animal</tissue>
    </source>
</reference>
<dbReference type="Gene3D" id="1.10.8.1170">
    <property type="match status" value="1"/>
</dbReference>
<accession>A0A9D4RHX5</accession>
<evidence type="ECO:0000313" key="2">
    <source>
        <dbReference type="EMBL" id="KAH3867152.1"/>
    </source>
</evidence>
<protein>
    <submittedName>
        <fullName evidence="2">Uncharacterized protein</fullName>
    </submittedName>
</protein>
<dbReference type="EMBL" id="JAIWYP010000002">
    <property type="protein sequence ID" value="KAH3867152.1"/>
    <property type="molecule type" value="Genomic_DNA"/>
</dbReference>
<keyword evidence="1" id="KW-0472">Membrane</keyword>
<dbReference type="AlphaFoldDB" id="A0A9D4RHX5"/>
<keyword evidence="1" id="KW-0812">Transmembrane</keyword>
<evidence type="ECO:0000313" key="3">
    <source>
        <dbReference type="Proteomes" id="UP000828390"/>
    </source>
</evidence>
<sequence>MNWTSTVKTAPPPGGHVFLPTGTIFELVKDFIGTHVPTKKTATPPGTQFHEDWTINETSKAQKAITKAHHEHVVLSCSSSHCVNTFFVTVNGGGGGGGGGVWWWWCIVVLVVVVVVVVVVVAAAAVAVAVAAALQYQYLRMIKWEKVT</sequence>
<organism evidence="2 3">
    <name type="scientific">Dreissena polymorpha</name>
    <name type="common">Zebra mussel</name>
    <name type="synonym">Mytilus polymorpha</name>
    <dbReference type="NCBI Taxonomy" id="45954"/>
    <lineage>
        <taxon>Eukaryota</taxon>
        <taxon>Metazoa</taxon>
        <taxon>Spiralia</taxon>
        <taxon>Lophotrochozoa</taxon>
        <taxon>Mollusca</taxon>
        <taxon>Bivalvia</taxon>
        <taxon>Autobranchia</taxon>
        <taxon>Heteroconchia</taxon>
        <taxon>Euheterodonta</taxon>
        <taxon>Imparidentia</taxon>
        <taxon>Neoheterodontei</taxon>
        <taxon>Myida</taxon>
        <taxon>Dreissenoidea</taxon>
        <taxon>Dreissenidae</taxon>
        <taxon>Dreissena</taxon>
    </lineage>
</organism>
<comment type="caution">
    <text evidence="2">The sequence shown here is derived from an EMBL/GenBank/DDBJ whole genome shotgun (WGS) entry which is preliminary data.</text>
</comment>